<keyword evidence="4" id="KW-0735">Signal-anchor</keyword>
<evidence type="ECO:0000256" key="4">
    <source>
        <dbReference type="ARBA" id="ARBA00022968"/>
    </source>
</evidence>
<dbReference type="GO" id="GO:0000139">
    <property type="term" value="C:Golgi membrane"/>
    <property type="evidence" value="ECO:0007669"/>
    <property type="project" value="UniProtKB-SubCell"/>
</dbReference>
<dbReference type="Pfam" id="PF03016">
    <property type="entry name" value="Exostosin_GT47"/>
    <property type="match status" value="1"/>
</dbReference>
<evidence type="ECO:0000313" key="8">
    <source>
        <dbReference type="Proteomes" id="UP001152484"/>
    </source>
</evidence>
<gene>
    <name evidence="7" type="ORF">CEURO_LOCUS10843</name>
</gene>
<dbReference type="GO" id="GO:0009969">
    <property type="term" value="P:xyloglucan biosynthetic process"/>
    <property type="evidence" value="ECO:0007669"/>
    <property type="project" value="TreeGrafter"/>
</dbReference>
<evidence type="ECO:0000256" key="1">
    <source>
        <dbReference type="ARBA" id="ARBA00004323"/>
    </source>
</evidence>
<dbReference type="Proteomes" id="UP001152484">
    <property type="component" value="Unassembled WGS sequence"/>
</dbReference>
<reference evidence="7" key="1">
    <citation type="submission" date="2022-07" db="EMBL/GenBank/DDBJ databases">
        <authorList>
            <person name="Macas J."/>
            <person name="Novak P."/>
            <person name="Neumann P."/>
        </authorList>
    </citation>
    <scope>NUCLEOTIDE SEQUENCE</scope>
</reference>
<dbReference type="InterPro" id="IPR004263">
    <property type="entry name" value="Exostosin"/>
</dbReference>
<keyword evidence="8" id="KW-1185">Reference proteome</keyword>
<dbReference type="PANTHER" id="PTHR11062">
    <property type="entry name" value="EXOSTOSIN HEPARAN SULFATE GLYCOSYLTRANSFERASE -RELATED"/>
    <property type="match status" value="1"/>
</dbReference>
<evidence type="ECO:0000256" key="3">
    <source>
        <dbReference type="ARBA" id="ARBA00022676"/>
    </source>
</evidence>
<proteinExistence type="inferred from homology"/>
<keyword evidence="4" id="KW-0812">Transmembrane</keyword>
<keyword evidence="5" id="KW-0333">Golgi apparatus</keyword>
<comment type="subcellular location">
    <subcellularLocation>
        <location evidence="1">Golgi apparatus membrane</location>
        <topology evidence="1">Single-pass type II membrane protein</topology>
    </subcellularLocation>
</comment>
<protein>
    <recommendedName>
        <fullName evidence="6">Exostosin GT47 domain-containing protein</fullName>
    </recommendedName>
</protein>
<dbReference type="OrthoDB" id="1924787at2759"/>
<feature type="domain" description="Exostosin GT47" evidence="6">
    <location>
        <begin position="78"/>
        <end position="416"/>
    </location>
</feature>
<evidence type="ECO:0000313" key="7">
    <source>
        <dbReference type="EMBL" id="CAH9089291.1"/>
    </source>
</evidence>
<comment type="caution">
    <text evidence="7">The sequence shown here is derived from an EMBL/GenBank/DDBJ whole genome shotgun (WGS) entry which is preliminary data.</text>
</comment>
<dbReference type="PANTHER" id="PTHR11062:SF263">
    <property type="entry name" value="XYLOGLUCAN GALACTOSYLTRANSFERASE XLT2-LIKE"/>
    <property type="match status" value="1"/>
</dbReference>
<dbReference type="EMBL" id="CAMAPE010000020">
    <property type="protein sequence ID" value="CAH9089291.1"/>
    <property type="molecule type" value="Genomic_DNA"/>
</dbReference>
<dbReference type="AlphaFoldDB" id="A0A9P0Z4W4"/>
<evidence type="ECO:0000259" key="6">
    <source>
        <dbReference type="Pfam" id="PF03016"/>
    </source>
</evidence>
<organism evidence="7 8">
    <name type="scientific">Cuscuta europaea</name>
    <name type="common">European dodder</name>
    <dbReference type="NCBI Taxonomy" id="41803"/>
    <lineage>
        <taxon>Eukaryota</taxon>
        <taxon>Viridiplantae</taxon>
        <taxon>Streptophyta</taxon>
        <taxon>Embryophyta</taxon>
        <taxon>Tracheophyta</taxon>
        <taxon>Spermatophyta</taxon>
        <taxon>Magnoliopsida</taxon>
        <taxon>eudicotyledons</taxon>
        <taxon>Gunneridae</taxon>
        <taxon>Pentapetalae</taxon>
        <taxon>asterids</taxon>
        <taxon>lamiids</taxon>
        <taxon>Solanales</taxon>
        <taxon>Convolvulaceae</taxon>
        <taxon>Cuscuteae</taxon>
        <taxon>Cuscuta</taxon>
        <taxon>Cuscuta subgen. Cuscuta</taxon>
    </lineage>
</organism>
<name>A0A9P0Z4W4_CUSEU</name>
<keyword evidence="3" id="KW-0808">Transferase</keyword>
<comment type="similarity">
    <text evidence="2">Belongs to the glycosyltransferase 47 family.</text>
</comment>
<evidence type="ECO:0000256" key="2">
    <source>
        <dbReference type="ARBA" id="ARBA00010271"/>
    </source>
</evidence>
<dbReference type="GO" id="GO:0008378">
    <property type="term" value="F:galactosyltransferase activity"/>
    <property type="evidence" value="ECO:0007669"/>
    <property type="project" value="TreeGrafter"/>
</dbReference>
<evidence type="ECO:0000256" key="5">
    <source>
        <dbReference type="ARBA" id="ARBA00023034"/>
    </source>
</evidence>
<sequence>MHLNLSIPGNKQSTEQRHRPLQLKHALQSVKAQLPLNQCLFLLATILLQIWILFSLIHSSPSKSPAGGQHLLANHQDCSSGKVYVYEIPRKFNYELVENCKELDPWKGTGCKVVANGGFGPPGTGLESVVPENLIPAWYWTDMYSVELIYHERMLNHKCRTMDPNEATGFFLPFYAGIAVGRYLFTEFNYTYQDRDRYCEMFLDWLEEQPTYIKHKGVDHFIVLGRLTWDFRRLADNDGDWGTSFLYMPRMKNVFRLGVEKHDKDRLEESVPYPTGFHPRSEADIRQWQSHVRSQKRDSLFTFVGAKRHKIKNDFRGMLMDYCIDEEACRAVDCSAVMCSDGSPAVFDSFLHSDFCLQPKGDGMTRRSMYDCMISGAIPVYFWEGTFKDQYVWHLPWRSETFSVYIDNLGVRNSNGTMIREVLEGVHRDNVRQMRETIIDLMPEIVYASRKEGLGSVRDAFDVTLDRVLKRLKARKWHLVSRNADDYEIFE</sequence>
<dbReference type="InterPro" id="IPR040911">
    <property type="entry name" value="Exostosin_GT47"/>
</dbReference>
<keyword evidence="3" id="KW-0328">Glycosyltransferase</keyword>
<accession>A0A9P0Z4W4</accession>